<accession>A0A1H2ZGG7</accession>
<dbReference type="GO" id="GO:0003677">
    <property type="term" value="F:DNA binding"/>
    <property type="evidence" value="ECO:0007669"/>
    <property type="project" value="UniProtKB-KW"/>
</dbReference>
<dbReference type="RefSeq" id="WP_091288387.1">
    <property type="nucleotide sequence ID" value="NZ_FNON01000002.1"/>
</dbReference>
<dbReference type="GO" id="GO:0003700">
    <property type="term" value="F:DNA-binding transcription factor activity"/>
    <property type="evidence" value="ECO:0007669"/>
    <property type="project" value="InterPro"/>
</dbReference>
<name>A0A1H2ZGG7_9PSEU</name>
<dbReference type="InterPro" id="IPR001845">
    <property type="entry name" value="HTH_ArsR_DNA-bd_dom"/>
</dbReference>
<dbReference type="PANTHER" id="PTHR43132">
    <property type="entry name" value="ARSENICAL RESISTANCE OPERON REPRESSOR ARSR-RELATED"/>
    <property type="match status" value="1"/>
</dbReference>
<dbReference type="AlphaFoldDB" id="A0A1H2ZGG7"/>
<dbReference type="InterPro" id="IPR011991">
    <property type="entry name" value="ArsR-like_HTH"/>
</dbReference>
<dbReference type="Gene3D" id="1.10.10.10">
    <property type="entry name" value="Winged helix-like DNA-binding domain superfamily/Winged helix DNA-binding domain"/>
    <property type="match status" value="1"/>
</dbReference>
<evidence type="ECO:0000256" key="1">
    <source>
        <dbReference type="ARBA" id="ARBA00023015"/>
    </source>
</evidence>
<keyword evidence="1" id="KW-0805">Transcription regulation</keyword>
<evidence type="ECO:0000256" key="2">
    <source>
        <dbReference type="ARBA" id="ARBA00023125"/>
    </source>
</evidence>
<proteinExistence type="predicted"/>
<keyword evidence="3" id="KW-0804">Transcription</keyword>
<feature type="domain" description="HTH arsR-type" evidence="4">
    <location>
        <begin position="247"/>
        <end position="319"/>
    </location>
</feature>
<dbReference type="CDD" id="cd00090">
    <property type="entry name" value="HTH_ARSR"/>
    <property type="match status" value="1"/>
</dbReference>
<organism evidence="5 6">
    <name type="scientific">Amycolatopsis xylanica</name>
    <dbReference type="NCBI Taxonomy" id="589385"/>
    <lineage>
        <taxon>Bacteria</taxon>
        <taxon>Bacillati</taxon>
        <taxon>Actinomycetota</taxon>
        <taxon>Actinomycetes</taxon>
        <taxon>Pseudonocardiales</taxon>
        <taxon>Pseudonocardiaceae</taxon>
        <taxon>Amycolatopsis</taxon>
    </lineage>
</organism>
<evidence type="ECO:0000313" key="5">
    <source>
        <dbReference type="EMBL" id="SDX16466.1"/>
    </source>
</evidence>
<gene>
    <name evidence="5" type="ORF">SAMN05421504_102512</name>
</gene>
<dbReference type="STRING" id="589385.SAMN05421504_102512"/>
<dbReference type="EMBL" id="FNON01000002">
    <property type="protein sequence ID" value="SDX16466.1"/>
    <property type="molecule type" value="Genomic_DNA"/>
</dbReference>
<evidence type="ECO:0000313" key="6">
    <source>
        <dbReference type="Proteomes" id="UP000199515"/>
    </source>
</evidence>
<evidence type="ECO:0000259" key="4">
    <source>
        <dbReference type="SMART" id="SM00418"/>
    </source>
</evidence>
<dbReference type="InterPro" id="IPR036390">
    <property type="entry name" value="WH_DNA-bd_sf"/>
</dbReference>
<dbReference type="SMART" id="SM00418">
    <property type="entry name" value="HTH_ARSR"/>
    <property type="match status" value="1"/>
</dbReference>
<dbReference type="PANTHER" id="PTHR43132:SF8">
    <property type="entry name" value="HTH-TYPE TRANSCRIPTIONAL REGULATOR KMTR"/>
    <property type="match status" value="1"/>
</dbReference>
<dbReference type="SUPFAM" id="SSF46785">
    <property type="entry name" value="Winged helix' DNA-binding domain"/>
    <property type="match status" value="1"/>
</dbReference>
<sequence>MSLRIHFSGADLARVTLAETPDPLWELLLSLHALQGPVDHPLFGRWSADVSLTADVRRLCRIAPARGYSPDFLTPGESARGLDAGLEAVLTTPVPRLRSELSLLDGPSWTKALGEPRSATLRDLVGGLAEYHRTAVQPHWSQIEKQVGGDRAARARVLLNGGVEALFGGLHPALRWQAPILELRGDHVQGDLYLNGRGLRLVPAFFCEGAPTLLADPGLPPVLVYPIAHDPAWLDPAASSHREYDWAALAALLGPTRAQVLCAAATGCNTTQLSKQAGISLASASYHASILREAGLLETHRAGTAVKHTLSQLGRELLTRQTALGQTIVA</sequence>
<keyword evidence="6" id="KW-1185">Reference proteome</keyword>
<evidence type="ECO:0000256" key="3">
    <source>
        <dbReference type="ARBA" id="ARBA00023163"/>
    </source>
</evidence>
<dbReference type="InterPro" id="IPR051011">
    <property type="entry name" value="Metal_resp_trans_reg"/>
</dbReference>
<dbReference type="OrthoDB" id="3808065at2"/>
<protein>
    <submittedName>
        <fullName evidence="5">Helix-turn-helix domain-containing protein</fullName>
    </submittedName>
</protein>
<reference evidence="5 6" key="1">
    <citation type="submission" date="2016-10" db="EMBL/GenBank/DDBJ databases">
        <authorList>
            <person name="de Groot N.N."/>
        </authorList>
    </citation>
    <scope>NUCLEOTIDE SEQUENCE [LARGE SCALE GENOMIC DNA]</scope>
    <source>
        <strain evidence="5 6">CPCC 202699</strain>
    </source>
</reference>
<keyword evidence="2" id="KW-0238">DNA-binding</keyword>
<dbReference type="InterPro" id="IPR036388">
    <property type="entry name" value="WH-like_DNA-bd_sf"/>
</dbReference>
<dbReference type="Proteomes" id="UP000199515">
    <property type="component" value="Unassembled WGS sequence"/>
</dbReference>